<evidence type="ECO:0000313" key="4">
    <source>
        <dbReference type="Proteomes" id="UP000559010"/>
    </source>
</evidence>
<dbReference type="EMBL" id="JABBNU010000011">
    <property type="protein sequence ID" value="NMM50149.1"/>
    <property type="molecule type" value="Genomic_DNA"/>
</dbReference>
<evidence type="ECO:0000313" key="3">
    <source>
        <dbReference type="EMBL" id="NMM50149.1"/>
    </source>
</evidence>
<dbReference type="InterPro" id="IPR006016">
    <property type="entry name" value="UspA"/>
</dbReference>
<feature type="domain" description="UspA" evidence="2">
    <location>
        <begin position="2"/>
        <end position="141"/>
    </location>
</feature>
<accession>A0A848J6Y0</accession>
<dbReference type="SUPFAM" id="SSF52402">
    <property type="entry name" value="Adenine nucleotide alpha hydrolases-like"/>
    <property type="match status" value="2"/>
</dbReference>
<evidence type="ECO:0000256" key="1">
    <source>
        <dbReference type="ARBA" id="ARBA00008791"/>
    </source>
</evidence>
<evidence type="ECO:0000259" key="2">
    <source>
        <dbReference type="Pfam" id="PF00582"/>
    </source>
</evidence>
<sequence>MKILIPIDLTEAAKPSLKAAAEIATRIGNCEIMIIHGTNAPFPMMDVANTFDRSIIDEYLSESKTKYEELISEVPEIQDLKIEFNPDLEFALEAILDNIKTYKPDLIILGNPLKYKDKNPILGNTITDVLHTVTLPLLIIPEEQKDFNFKEIVFSYDFKQIKQNKNISVFNEIRKAFDARVHVLYAGKDLEHPSEKEIEAGLVFEDIIKESPHIYHFIPSASFLPTLEDYLEEHNINMVVNLHREKSFWQNLLGRSKSHYLATHIRKPLLILNQDKD</sequence>
<comment type="caution">
    <text evidence="3">The sequence shown here is derived from an EMBL/GenBank/DDBJ whole genome shotgun (WGS) entry which is preliminary data.</text>
</comment>
<name>A0A848J6Y0_9BACT</name>
<dbReference type="Gene3D" id="3.40.50.12370">
    <property type="match status" value="1"/>
</dbReference>
<proteinExistence type="inferred from homology"/>
<protein>
    <submittedName>
        <fullName evidence="3">Universal stress protein</fullName>
    </submittedName>
</protein>
<dbReference type="Proteomes" id="UP000559010">
    <property type="component" value="Unassembled WGS sequence"/>
</dbReference>
<keyword evidence="4" id="KW-1185">Reference proteome</keyword>
<organism evidence="3 4">
    <name type="scientific">Marinigracilibium pacificum</name>
    <dbReference type="NCBI Taxonomy" id="2729599"/>
    <lineage>
        <taxon>Bacteria</taxon>
        <taxon>Pseudomonadati</taxon>
        <taxon>Bacteroidota</taxon>
        <taxon>Cytophagia</taxon>
        <taxon>Cytophagales</taxon>
        <taxon>Flammeovirgaceae</taxon>
        <taxon>Marinigracilibium</taxon>
    </lineage>
</organism>
<reference evidence="3 4" key="1">
    <citation type="submission" date="2020-04" db="EMBL/GenBank/DDBJ databases">
        <title>Flammeovirgaceae bacterium KN852 isolated from deep sea.</title>
        <authorList>
            <person name="Zhang D.-C."/>
        </authorList>
    </citation>
    <scope>NUCLEOTIDE SEQUENCE [LARGE SCALE GENOMIC DNA]</scope>
    <source>
        <strain evidence="3 4">KN852</strain>
    </source>
</reference>
<dbReference type="PANTHER" id="PTHR46268:SF6">
    <property type="entry name" value="UNIVERSAL STRESS PROTEIN UP12"/>
    <property type="match status" value="1"/>
</dbReference>
<gene>
    <name evidence="3" type="ORF">HH304_17205</name>
</gene>
<dbReference type="CDD" id="cd00293">
    <property type="entry name" value="USP-like"/>
    <property type="match status" value="1"/>
</dbReference>
<dbReference type="RefSeq" id="WP_169684449.1">
    <property type="nucleotide sequence ID" value="NZ_JABBNU010000011.1"/>
</dbReference>
<comment type="similarity">
    <text evidence="1">Belongs to the universal stress protein A family.</text>
</comment>
<dbReference type="AlphaFoldDB" id="A0A848J6Y0"/>
<dbReference type="Pfam" id="PF00582">
    <property type="entry name" value="Usp"/>
    <property type="match status" value="1"/>
</dbReference>
<dbReference type="PANTHER" id="PTHR46268">
    <property type="entry name" value="STRESS RESPONSE PROTEIN NHAX"/>
    <property type="match status" value="1"/>
</dbReference>